<keyword evidence="7" id="KW-0812">Transmembrane</keyword>
<comment type="caution">
    <text evidence="9">The sequence shown here is derived from an EMBL/GenBank/DDBJ whole genome shotgun (WGS) entry which is preliminary data.</text>
</comment>
<dbReference type="AlphaFoldDB" id="A0A4T0X110"/>
<feature type="domain" description="Peptidase M48" evidence="8">
    <location>
        <begin position="167"/>
        <end position="336"/>
    </location>
</feature>
<dbReference type="InterPro" id="IPR051156">
    <property type="entry name" value="Mito/Outer_Membr_Metalloprot"/>
</dbReference>
<dbReference type="GO" id="GO:0046872">
    <property type="term" value="F:metal ion binding"/>
    <property type="evidence" value="ECO:0007669"/>
    <property type="project" value="UniProtKB-KW"/>
</dbReference>
<name>A0A4T0X110_9ASCO</name>
<dbReference type="Pfam" id="PF01435">
    <property type="entry name" value="Peptidase_M48"/>
    <property type="match status" value="1"/>
</dbReference>
<evidence type="ECO:0000256" key="4">
    <source>
        <dbReference type="ARBA" id="ARBA00022833"/>
    </source>
</evidence>
<dbReference type="GO" id="GO:0005743">
    <property type="term" value="C:mitochondrial inner membrane"/>
    <property type="evidence" value="ECO:0007669"/>
    <property type="project" value="TreeGrafter"/>
</dbReference>
<sequence>MWNYRLRNATKLLPFYKPNFVKPLNNCKLYHQRRRTPTYIYFDGRRQGYQGYQNRANIFQLWQNLNYKQKRIFYWGAGLFGVFIVSHIEEAPVTKRRRLMITADWVENLFTKMSYRQVMSQFGNFMLPESHPISRKVRKVMIRLISAAHDYVDPETGERINLFTVLGKSDIPLDQWKFYVIDDIRMGQPSPNAFVIGGGQVFIFKSILPICEDEDGLATVLGHELGHLLADHMGEKLTLSPFLITLNLVLFSIFGTTQPGDILVNAILSNSFSREMETEADYIGLMVMSRACFNPTQAPKLWKNMKLVEQRQGGSPPELLSTHPSSDRRFRNLSEWMPKAQNVYSNSGCGYANDSFGSFQNLMNFRFI</sequence>
<keyword evidence="7" id="KW-1133">Transmembrane helix</keyword>
<evidence type="ECO:0000256" key="1">
    <source>
        <dbReference type="ARBA" id="ARBA00022670"/>
    </source>
</evidence>
<keyword evidence="10" id="KW-1185">Reference proteome</keyword>
<evidence type="ECO:0000256" key="6">
    <source>
        <dbReference type="RuleBase" id="RU003983"/>
    </source>
</evidence>
<dbReference type="Gene3D" id="3.30.2010.10">
    <property type="entry name" value="Metalloproteases ('zincins'), catalytic domain"/>
    <property type="match status" value="1"/>
</dbReference>
<evidence type="ECO:0000313" key="10">
    <source>
        <dbReference type="Proteomes" id="UP000307173"/>
    </source>
</evidence>
<reference evidence="9 10" key="1">
    <citation type="journal article" date="2019" name="Front. Genet.">
        <title>Whole-Genome Sequencing of the Opportunistic Yeast Pathogen Candida inconspicua Uncovers Its Hybrid Origin.</title>
        <authorList>
            <person name="Mixao V."/>
            <person name="Hansen A.P."/>
            <person name="Saus E."/>
            <person name="Boekhout T."/>
            <person name="Lass-Florl C."/>
            <person name="Gabaldon T."/>
        </authorList>
    </citation>
    <scope>NUCLEOTIDE SEQUENCE [LARGE SCALE GENOMIC DNA]</scope>
    <source>
        <strain evidence="9 10">CBS 180</strain>
    </source>
</reference>
<evidence type="ECO:0000256" key="7">
    <source>
        <dbReference type="SAM" id="Phobius"/>
    </source>
</evidence>
<dbReference type="PANTHER" id="PTHR22726:SF1">
    <property type="entry name" value="METALLOENDOPEPTIDASE OMA1, MITOCHONDRIAL"/>
    <property type="match status" value="1"/>
</dbReference>
<evidence type="ECO:0000313" key="9">
    <source>
        <dbReference type="EMBL" id="TID28449.1"/>
    </source>
</evidence>
<organism evidence="9 10">
    <name type="scientific">Pichia inconspicua</name>
    <dbReference type="NCBI Taxonomy" id="52247"/>
    <lineage>
        <taxon>Eukaryota</taxon>
        <taxon>Fungi</taxon>
        <taxon>Dikarya</taxon>
        <taxon>Ascomycota</taxon>
        <taxon>Saccharomycotina</taxon>
        <taxon>Pichiomycetes</taxon>
        <taxon>Pichiales</taxon>
        <taxon>Pichiaceae</taxon>
        <taxon>Pichia</taxon>
    </lineage>
</organism>
<dbReference type="InterPro" id="IPR001915">
    <property type="entry name" value="Peptidase_M48"/>
</dbReference>
<dbReference type="OrthoDB" id="7464992at2759"/>
<dbReference type="PANTHER" id="PTHR22726">
    <property type="entry name" value="METALLOENDOPEPTIDASE OMA1"/>
    <property type="match status" value="1"/>
</dbReference>
<dbReference type="GO" id="GO:0034982">
    <property type="term" value="P:mitochondrial protein processing"/>
    <property type="evidence" value="ECO:0007669"/>
    <property type="project" value="TreeGrafter"/>
</dbReference>
<keyword evidence="1 6" id="KW-0645">Protease</keyword>
<keyword evidence="5 6" id="KW-0482">Metalloprotease</keyword>
<accession>A0A4T0X110</accession>
<dbReference type="CDD" id="cd07331">
    <property type="entry name" value="M48C_Oma1_like"/>
    <property type="match status" value="1"/>
</dbReference>
<keyword evidence="3 6" id="KW-0378">Hydrolase</keyword>
<dbReference type="Proteomes" id="UP000307173">
    <property type="component" value="Unassembled WGS sequence"/>
</dbReference>
<dbReference type="STRING" id="52247.A0A4T0X110"/>
<evidence type="ECO:0000256" key="5">
    <source>
        <dbReference type="ARBA" id="ARBA00023049"/>
    </source>
</evidence>
<evidence type="ECO:0000259" key="8">
    <source>
        <dbReference type="Pfam" id="PF01435"/>
    </source>
</evidence>
<comment type="similarity">
    <text evidence="6">Belongs to the peptidase M48 family.</text>
</comment>
<proteinExistence type="inferred from homology"/>
<dbReference type="GO" id="GO:0004222">
    <property type="term" value="F:metalloendopeptidase activity"/>
    <property type="evidence" value="ECO:0007669"/>
    <property type="project" value="InterPro"/>
</dbReference>
<gene>
    <name evidence="9" type="ORF">CANINC_002444</name>
</gene>
<protein>
    <recommendedName>
        <fullName evidence="8">Peptidase M48 domain-containing protein</fullName>
    </recommendedName>
</protein>
<feature type="transmembrane region" description="Helical" evidence="7">
    <location>
        <begin position="72"/>
        <end position="88"/>
    </location>
</feature>
<keyword evidence="4 6" id="KW-0862">Zinc</keyword>
<dbReference type="GO" id="GO:0006515">
    <property type="term" value="P:protein quality control for misfolded or incompletely synthesized proteins"/>
    <property type="evidence" value="ECO:0007669"/>
    <property type="project" value="TreeGrafter"/>
</dbReference>
<keyword evidence="2" id="KW-0479">Metal-binding</keyword>
<comment type="cofactor">
    <cofactor evidence="6">
        <name>Zn(2+)</name>
        <dbReference type="ChEBI" id="CHEBI:29105"/>
    </cofactor>
    <text evidence="6">Binds 1 zinc ion per subunit.</text>
</comment>
<dbReference type="EMBL" id="SELW01000396">
    <property type="protein sequence ID" value="TID28449.1"/>
    <property type="molecule type" value="Genomic_DNA"/>
</dbReference>
<evidence type="ECO:0000256" key="2">
    <source>
        <dbReference type="ARBA" id="ARBA00022723"/>
    </source>
</evidence>
<keyword evidence="7" id="KW-0472">Membrane</keyword>
<evidence type="ECO:0000256" key="3">
    <source>
        <dbReference type="ARBA" id="ARBA00022801"/>
    </source>
</evidence>